<keyword evidence="2" id="KW-1185">Reference proteome</keyword>
<dbReference type="Proteomes" id="UP000001072">
    <property type="component" value="Unassembled WGS sequence"/>
</dbReference>
<dbReference type="AlphaFoldDB" id="F4RXW4"/>
<dbReference type="VEuPathDB" id="FungiDB:MELLADRAFT_109867"/>
<protein>
    <submittedName>
        <fullName evidence="1">Uncharacterized protein</fullName>
    </submittedName>
</protein>
<dbReference type="InParanoid" id="F4RXW4"/>
<reference evidence="2" key="1">
    <citation type="journal article" date="2011" name="Proc. Natl. Acad. Sci. U.S.A.">
        <title>Obligate biotrophy features unraveled by the genomic analysis of rust fungi.</title>
        <authorList>
            <person name="Duplessis S."/>
            <person name="Cuomo C.A."/>
            <person name="Lin Y.-C."/>
            <person name="Aerts A."/>
            <person name="Tisserant E."/>
            <person name="Veneault-Fourrey C."/>
            <person name="Joly D.L."/>
            <person name="Hacquard S."/>
            <person name="Amselem J."/>
            <person name="Cantarel B.L."/>
            <person name="Chiu R."/>
            <person name="Coutinho P.M."/>
            <person name="Feau N."/>
            <person name="Field M."/>
            <person name="Frey P."/>
            <person name="Gelhaye E."/>
            <person name="Goldberg J."/>
            <person name="Grabherr M.G."/>
            <person name="Kodira C.D."/>
            <person name="Kohler A."/>
            <person name="Kuees U."/>
            <person name="Lindquist E.A."/>
            <person name="Lucas S.M."/>
            <person name="Mago R."/>
            <person name="Mauceli E."/>
            <person name="Morin E."/>
            <person name="Murat C."/>
            <person name="Pangilinan J.L."/>
            <person name="Park R."/>
            <person name="Pearson M."/>
            <person name="Quesneville H."/>
            <person name="Rouhier N."/>
            <person name="Sakthikumar S."/>
            <person name="Salamov A.A."/>
            <person name="Schmutz J."/>
            <person name="Selles B."/>
            <person name="Shapiro H."/>
            <person name="Tanguay P."/>
            <person name="Tuskan G.A."/>
            <person name="Henrissat B."/>
            <person name="Van de Peer Y."/>
            <person name="Rouze P."/>
            <person name="Ellis J.G."/>
            <person name="Dodds P.N."/>
            <person name="Schein J.E."/>
            <person name="Zhong S."/>
            <person name="Hamelin R.C."/>
            <person name="Grigoriev I.V."/>
            <person name="Szabo L.J."/>
            <person name="Martin F."/>
        </authorList>
    </citation>
    <scope>NUCLEOTIDE SEQUENCE [LARGE SCALE GENOMIC DNA]</scope>
    <source>
        <strain evidence="2">98AG31 / pathotype 3-4-7</strain>
    </source>
</reference>
<name>F4RXW4_MELLP</name>
<gene>
    <name evidence="1" type="ORF">MELLADRAFT_109867</name>
</gene>
<sequence>MKVYLVLIVSVLNPYHKVNAGFAPPRDSESLLSTIDSLQGGSLGNPKTLDLIDRDEEEVKGSTQEVYDLSQPEINSRIPLATRLESTIKPSRNRISLSDTRVLANSCAPISTFPTRQAHPLIEGWSLTLVKNKTQIPKDVSHIKYVYKPKEILFRVNLNNLIGTGYWMKCYDAEVMINHQVLRMVAKRNRLDHLPHHHQLESYLKQSQLYFYACKVLIDFQQVIKTSNDFGKEDKALIAPLRFVENFVVIPDKGYDQIDNMKDIQDCWFFEEELIGEYLKSTY</sequence>
<dbReference type="KEGG" id="mlr:MELLADRAFT_109867"/>
<evidence type="ECO:0000313" key="1">
    <source>
        <dbReference type="EMBL" id="EGG02828.1"/>
    </source>
</evidence>
<evidence type="ECO:0000313" key="2">
    <source>
        <dbReference type="Proteomes" id="UP000001072"/>
    </source>
</evidence>
<dbReference type="GeneID" id="18923899"/>
<proteinExistence type="predicted"/>
<accession>F4RXW4</accession>
<dbReference type="EMBL" id="GL883128">
    <property type="protein sequence ID" value="EGG02828.1"/>
    <property type="molecule type" value="Genomic_DNA"/>
</dbReference>
<dbReference type="HOGENOM" id="CLU_983802_0_0_1"/>
<organism evidence="2">
    <name type="scientific">Melampsora larici-populina (strain 98AG31 / pathotype 3-4-7)</name>
    <name type="common">Poplar leaf rust fungus</name>
    <dbReference type="NCBI Taxonomy" id="747676"/>
    <lineage>
        <taxon>Eukaryota</taxon>
        <taxon>Fungi</taxon>
        <taxon>Dikarya</taxon>
        <taxon>Basidiomycota</taxon>
        <taxon>Pucciniomycotina</taxon>
        <taxon>Pucciniomycetes</taxon>
        <taxon>Pucciniales</taxon>
        <taxon>Melampsoraceae</taxon>
        <taxon>Melampsora</taxon>
    </lineage>
</organism>
<dbReference type="RefSeq" id="XP_007413941.1">
    <property type="nucleotide sequence ID" value="XM_007413879.1"/>
</dbReference>